<name>A0A1S7QV44_9HYPH</name>
<dbReference type="Proteomes" id="UP000191987">
    <property type="component" value="Unassembled WGS sequence"/>
</dbReference>
<dbReference type="RefSeq" id="WP_080819512.1">
    <property type="nucleotide sequence ID" value="NZ_LT009749.1"/>
</dbReference>
<accession>A0A1S7QV44</accession>
<dbReference type="EMBL" id="FBWG01000028">
    <property type="protein sequence ID" value="CUX42229.1"/>
    <property type="molecule type" value="Genomic_DNA"/>
</dbReference>
<dbReference type="AlphaFoldDB" id="A0A1S7QV44"/>
<organism evidence="1 2">
    <name type="scientific">Agrobacterium deltaense Zutra 3/1</name>
    <dbReference type="NCBI Taxonomy" id="1183427"/>
    <lineage>
        <taxon>Bacteria</taxon>
        <taxon>Pseudomonadati</taxon>
        <taxon>Pseudomonadota</taxon>
        <taxon>Alphaproteobacteria</taxon>
        <taxon>Hyphomicrobiales</taxon>
        <taxon>Rhizobiaceae</taxon>
        <taxon>Rhizobium/Agrobacterium group</taxon>
        <taxon>Agrobacterium</taxon>
    </lineage>
</organism>
<dbReference type="PROSITE" id="PS51257">
    <property type="entry name" value="PROKAR_LIPOPROTEIN"/>
    <property type="match status" value="1"/>
</dbReference>
<evidence type="ECO:0000313" key="1">
    <source>
        <dbReference type="EMBL" id="CUX42229.1"/>
    </source>
</evidence>
<evidence type="ECO:0000313" key="2">
    <source>
        <dbReference type="Proteomes" id="UP000191987"/>
    </source>
</evidence>
<reference evidence="1 2" key="1">
    <citation type="submission" date="2016-01" db="EMBL/GenBank/DDBJ databases">
        <authorList>
            <person name="Oliw E.H."/>
        </authorList>
    </citation>
    <scope>NUCLEOTIDE SEQUENCE [LARGE SCALE GENOMIC DNA]</scope>
    <source>
        <strain evidence="1 2">Zutra 3-1</strain>
    </source>
</reference>
<proteinExistence type="predicted"/>
<evidence type="ECO:0008006" key="3">
    <source>
        <dbReference type="Google" id="ProtNLM"/>
    </source>
</evidence>
<sequence>MKQINITGLIIVLAAGAIVSGCSSTEQTAENMAAQRERCRSFGYPEGSRDAADCMMKLSMQQSELRQQTFDTIWSNAGSRDPIIINNRR</sequence>
<gene>
    <name evidence="1" type="ORF">AGR7C_Lc100216</name>
</gene>
<protein>
    <recommendedName>
        <fullName evidence="3">Lipoprotein</fullName>
    </recommendedName>
</protein>